<name>A0A161Z1V5_9GAMM</name>
<evidence type="ECO:0000313" key="3">
    <source>
        <dbReference type="Proteomes" id="UP000076661"/>
    </source>
</evidence>
<evidence type="ECO:0008006" key="4">
    <source>
        <dbReference type="Google" id="ProtNLM"/>
    </source>
</evidence>
<evidence type="ECO:0000313" key="2">
    <source>
        <dbReference type="EMBL" id="KZN70419.1"/>
    </source>
</evidence>
<dbReference type="RefSeq" id="WP_063379553.1">
    <property type="nucleotide sequence ID" value="NZ_AUXX01000001.1"/>
</dbReference>
<comment type="caution">
    <text evidence="2">The sequence shown here is derived from an EMBL/GenBank/DDBJ whole genome shotgun (WGS) entry which is preliminary data.</text>
</comment>
<feature type="chain" id="PRO_5007830200" description="PKD domain-containing protein" evidence="1">
    <location>
        <begin position="23"/>
        <end position="589"/>
    </location>
</feature>
<dbReference type="EMBL" id="AUXX01000001">
    <property type="protein sequence ID" value="KZN70419.1"/>
    <property type="molecule type" value="Genomic_DNA"/>
</dbReference>
<reference evidence="2 3" key="1">
    <citation type="submission" date="2013-07" db="EMBL/GenBank/DDBJ databases">
        <title>Comparative Genomic and Metabolomic Analysis of Twelve Strains of Pseudoalteromonas luteoviolacea.</title>
        <authorList>
            <person name="Vynne N.G."/>
            <person name="Mansson M."/>
            <person name="Gram L."/>
        </authorList>
    </citation>
    <scope>NUCLEOTIDE SEQUENCE [LARGE SCALE GENOMIC DNA]</scope>
    <source>
        <strain evidence="2 3">S4060-1</strain>
    </source>
</reference>
<keyword evidence="1" id="KW-0732">Signal</keyword>
<protein>
    <recommendedName>
        <fullName evidence="4">PKD domain-containing protein</fullName>
    </recommendedName>
</protein>
<dbReference type="Proteomes" id="UP000076661">
    <property type="component" value="Unassembled WGS sequence"/>
</dbReference>
<dbReference type="AlphaFoldDB" id="A0A161Z1V5"/>
<feature type="signal peptide" evidence="1">
    <location>
        <begin position="1"/>
        <end position="22"/>
    </location>
</feature>
<sequence>MIKKLITYSSVLFSMSTLGAYASQVPQIQQTQDTYLIDSGEGYSVYEVSGTDYQTYVSSLQRQMSSAALNVSAQETPDMPSFEDYQVASQKVSTQAYVFDSLVGVMNSDLPYSHKLDILSDYDVTPSDALDQVEIGLLIVDKNQADYQLGNGLALKSAALQNGEVTPLGLCKKKWHDRTKAGSFSLASLTDSYKRGDLNFNVNSGISGNISYELSYKYKTNRCSFNVPYKHSITGFKAKGSLHSNGGSISINGTVIDTTQDMLFDESLLNGGIDKELDFWVGPVRIVWSHEFDLRARLAGGIRIDAQMGLNFDVNGKYQFDFKCDMVGQNNCYNASETVNTFEAKLKNPTLTGGVSVRARVQPEIAAVYTQRAGIYLKGLSPVRLTLDTFLYGYAELWAYYGNACGDGNYDGVNEVIGGAAIDAGVGVAGKFSWRVFSNRKEEPLRIKLLDGWVEKELDGRGEYMAIQKSLYFDELVESDAFLPVVDAPDVILSGDNKVKVAMRSCFPYASQMTYQVKFGDGSVKEVKGSPSGVFVNHTFNDYVSYPITVTALKDSENRRFRAISSTREVIASPDGVTTFNPVYFVTVL</sequence>
<proteinExistence type="predicted"/>
<evidence type="ECO:0000256" key="1">
    <source>
        <dbReference type="SAM" id="SignalP"/>
    </source>
</evidence>
<dbReference type="PATRIC" id="fig|1365257.3.peg.105"/>
<accession>A0A161Z1V5</accession>
<organism evidence="2 3">
    <name type="scientific">Pseudoalteromonas luteoviolacea S4060-1</name>
    <dbReference type="NCBI Taxonomy" id="1365257"/>
    <lineage>
        <taxon>Bacteria</taxon>
        <taxon>Pseudomonadati</taxon>
        <taxon>Pseudomonadota</taxon>
        <taxon>Gammaproteobacteria</taxon>
        <taxon>Alteromonadales</taxon>
        <taxon>Pseudoalteromonadaceae</taxon>
        <taxon>Pseudoalteromonas</taxon>
    </lineage>
</organism>
<gene>
    <name evidence="2" type="ORF">N478_00515</name>
</gene>